<dbReference type="Proteomes" id="UP000886520">
    <property type="component" value="Chromosome 2"/>
</dbReference>
<dbReference type="SMART" id="SM00353">
    <property type="entry name" value="HLH"/>
    <property type="match status" value="1"/>
</dbReference>
<evidence type="ECO:0000313" key="6">
    <source>
        <dbReference type="EMBL" id="KAI5082046.1"/>
    </source>
</evidence>
<feature type="compositionally biased region" description="Basic residues" evidence="4">
    <location>
        <begin position="58"/>
        <end position="68"/>
    </location>
</feature>
<protein>
    <recommendedName>
        <fullName evidence="5">BHLH domain-containing protein</fullName>
    </recommendedName>
</protein>
<feature type="region of interest" description="Disordered" evidence="4">
    <location>
        <begin position="1"/>
        <end position="120"/>
    </location>
</feature>
<feature type="compositionally biased region" description="Basic and acidic residues" evidence="4">
    <location>
        <begin position="9"/>
        <end position="20"/>
    </location>
</feature>
<dbReference type="EMBL" id="JABFUD020000003">
    <property type="protein sequence ID" value="KAI5082046.1"/>
    <property type="molecule type" value="Genomic_DNA"/>
</dbReference>
<dbReference type="Gene3D" id="4.10.280.10">
    <property type="entry name" value="Helix-loop-helix DNA-binding domain"/>
    <property type="match status" value="1"/>
</dbReference>
<accession>A0A9D4ZQD3</accession>
<evidence type="ECO:0000256" key="3">
    <source>
        <dbReference type="SAM" id="Coils"/>
    </source>
</evidence>
<evidence type="ECO:0000256" key="1">
    <source>
        <dbReference type="ARBA" id="ARBA00023015"/>
    </source>
</evidence>
<dbReference type="GO" id="GO:0005634">
    <property type="term" value="C:nucleus"/>
    <property type="evidence" value="ECO:0007669"/>
    <property type="project" value="UniProtKB-SubCell"/>
</dbReference>
<evidence type="ECO:0000256" key="4">
    <source>
        <dbReference type="SAM" id="MobiDB-lite"/>
    </source>
</evidence>
<proteinExistence type="predicted"/>
<evidence type="ECO:0000256" key="2">
    <source>
        <dbReference type="ARBA" id="ARBA00023163"/>
    </source>
</evidence>
<reference evidence="6" key="1">
    <citation type="submission" date="2021-01" db="EMBL/GenBank/DDBJ databases">
        <title>Adiantum capillus-veneris genome.</title>
        <authorList>
            <person name="Fang Y."/>
            <person name="Liao Q."/>
        </authorList>
    </citation>
    <scope>NUCLEOTIDE SEQUENCE</scope>
    <source>
        <strain evidence="6">H3</strain>
        <tissue evidence="6">Leaf</tissue>
    </source>
</reference>
<dbReference type="InterPro" id="IPR011598">
    <property type="entry name" value="bHLH_dom"/>
</dbReference>
<dbReference type="GO" id="GO:0046983">
    <property type="term" value="F:protein dimerization activity"/>
    <property type="evidence" value="ECO:0007669"/>
    <property type="project" value="InterPro"/>
</dbReference>
<dbReference type="Pfam" id="PF00010">
    <property type="entry name" value="HLH"/>
    <property type="match status" value="1"/>
</dbReference>
<dbReference type="AlphaFoldDB" id="A0A9D4ZQD3"/>
<dbReference type="SUPFAM" id="SSF47459">
    <property type="entry name" value="HLH, helix-loop-helix DNA-binding domain"/>
    <property type="match status" value="1"/>
</dbReference>
<comment type="caution">
    <text evidence="6">The sequence shown here is derived from an EMBL/GenBank/DDBJ whole genome shotgun (WGS) entry which is preliminary data.</text>
</comment>
<feature type="coiled-coil region" evidence="3">
    <location>
        <begin position="435"/>
        <end position="462"/>
    </location>
</feature>
<feature type="domain" description="BHLH" evidence="5">
    <location>
        <begin position="396"/>
        <end position="445"/>
    </location>
</feature>
<keyword evidence="2" id="KW-0804">Transcription</keyword>
<evidence type="ECO:0000259" key="5">
    <source>
        <dbReference type="PROSITE" id="PS50888"/>
    </source>
</evidence>
<organism evidence="6 7">
    <name type="scientific">Adiantum capillus-veneris</name>
    <name type="common">Maidenhair fern</name>
    <dbReference type="NCBI Taxonomy" id="13818"/>
    <lineage>
        <taxon>Eukaryota</taxon>
        <taxon>Viridiplantae</taxon>
        <taxon>Streptophyta</taxon>
        <taxon>Embryophyta</taxon>
        <taxon>Tracheophyta</taxon>
        <taxon>Polypodiopsida</taxon>
        <taxon>Polypodiidae</taxon>
        <taxon>Polypodiales</taxon>
        <taxon>Pteridineae</taxon>
        <taxon>Pteridaceae</taxon>
        <taxon>Vittarioideae</taxon>
        <taxon>Adiantum</taxon>
    </lineage>
</organism>
<dbReference type="OrthoDB" id="690068at2759"/>
<name>A0A9D4ZQD3_ADICA</name>
<dbReference type="PROSITE" id="PS50888">
    <property type="entry name" value="BHLH"/>
    <property type="match status" value="1"/>
</dbReference>
<keyword evidence="1" id="KW-0805">Transcription regulation</keyword>
<sequence length="553" mass="60936">MARTKKTARKVDKPVDKPLSEDEEEAQPSKALAGTSKPKESTSQRKDPKPSTPDPQPSKRKTTHQRKAFKPEEQRATSTGRGTRLGRFASAGSKPVQSAGRGNGQDEGTTGYGEQDECGGAGAIATSEGLCRALEQAEEEWSGKWAGTAREWSASLCEHGKTETAKRARKQENVQATGTLGGPLSFHGHYCRLSIQIHVMEMHQQPSSGPSSCGGAGDFGASGTRFNWLLSELELDLHEVYHRPAIDDLSRLVASANMQRSTPQLEGSSLEELRVSYVVEPADQPSDQPLQGSFGIPTSSPKITRRKKVGTSFKMLPNEQMHIVEKLLASMEDGLSSIDSTSFSGKRRLSFRDSHKQEWENGFLHSQIEPAQQMQIPNFTGVADLTNTVPVDSILRKSDTHVLAERRRREKVNKRFAALSAILPGLKKMDKASILGDAIKYVKQLEEHLKQVEAQHSCSRNNSDESIQPADIEAWAFGNNVLIHVHCNKIKNILVRCLELLDKMPLLIVNANVLSFSDTALDLTFIAQIEQDSDLTASAIVEVLQTFFNQLQY</sequence>
<dbReference type="InterPro" id="IPR036638">
    <property type="entry name" value="HLH_DNA-bd_sf"/>
</dbReference>
<dbReference type="InterPro" id="IPR052610">
    <property type="entry name" value="bHLH_transcription_regulator"/>
</dbReference>
<keyword evidence="3" id="KW-0175">Coiled coil</keyword>
<keyword evidence="7" id="KW-1185">Reference proteome</keyword>
<dbReference type="PANTHER" id="PTHR45959:SF2">
    <property type="entry name" value="BHLH TRANSCRIPTION FACTOR"/>
    <property type="match status" value="1"/>
</dbReference>
<dbReference type="PANTHER" id="PTHR45959">
    <property type="entry name" value="BHLH TRANSCRIPTION FACTOR"/>
    <property type="match status" value="1"/>
</dbReference>
<gene>
    <name evidence="6" type="ORF">GOP47_0001789</name>
</gene>
<feature type="compositionally biased region" description="Basic and acidic residues" evidence="4">
    <location>
        <begin position="37"/>
        <end position="49"/>
    </location>
</feature>
<evidence type="ECO:0000313" key="7">
    <source>
        <dbReference type="Proteomes" id="UP000886520"/>
    </source>
</evidence>